<feature type="domain" description="D-apionate lactonase N-terminal" evidence="2">
    <location>
        <begin position="4"/>
        <end position="197"/>
    </location>
</feature>
<gene>
    <name evidence="4" type="ORF">JKJ07_02915</name>
</gene>
<dbReference type="RefSeq" id="WP_202989579.1">
    <property type="nucleotide sequence ID" value="NZ_JAENHO010000001.1"/>
</dbReference>
<dbReference type="EMBL" id="JAENHO010000001">
    <property type="protein sequence ID" value="MBL7253254.1"/>
    <property type="molecule type" value="Genomic_DNA"/>
</dbReference>
<feature type="region of interest" description="Disordered" evidence="1">
    <location>
        <begin position="223"/>
        <end position="251"/>
    </location>
</feature>
<dbReference type="Pfam" id="PF25837">
    <property type="entry name" value="Apionate_lact_N"/>
    <property type="match status" value="1"/>
</dbReference>
<evidence type="ECO:0000256" key="1">
    <source>
        <dbReference type="SAM" id="MobiDB-lite"/>
    </source>
</evidence>
<dbReference type="Proteomes" id="UP000598996">
    <property type="component" value="Unassembled WGS sequence"/>
</dbReference>
<comment type="caution">
    <text evidence="4">The sequence shown here is derived from an EMBL/GenBank/DDBJ whole genome shotgun (WGS) entry which is preliminary data.</text>
</comment>
<dbReference type="InterPro" id="IPR058787">
    <property type="entry name" value="ApnL_M"/>
</dbReference>
<keyword evidence="5" id="KW-1185">Reference proteome</keyword>
<dbReference type="InterPro" id="IPR058788">
    <property type="entry name" value="ApnL_N"/>
</dbReference>
<proteinExistence type="predicted"/>
<feature type="domain" description="D-apionate lactonase TIM barrel" evidence="3">
    <location>
        <begin position="284"/>
        <end position="431"/>
    </location>
</feature>
<name>A0ABS1VF06_9ACTN</name>
<dbReference type="Pfam" id="PF25838">
    <property type="entry name" value="Apionate_lact_M"/>
    <property type="match status" value="1"/>
</dbReference>
<feature type="compositionally biased region" description="Low complexity" evidence="1">
    <location>
        <begin position="436"/>
        <end position="445"/>
    </location>
</feature>
<evidence type="ECO:0000259" key="2">
    <source>
        <dbReference type="Pfam" id="PF25837"/>
    </source>
</evidence>
<evidence type="ECO:0000259" key="3">
    <source>
        <dbReference type="Pfam" id="PF25838"/>
    </source>
</evidence>
<reference evidence="4 5" key="1">
    <citation type="submission" date="2021-01" db="EMBL/GenBank/DDBJ databases">
        <title>Actinoplanes sp. nov. LDG1-01 isolated from lichen.</title>
        <authorList>
            <person name="Saeng-In P."/>
            <person name="Phongsopitanun W."/>
            <person name="Kanchanasin P."/>
            <person name="Yuki M."/>
            <person name="Kudo T."/>
            <person name="Ohkuma M."/>
            <person name="Tanasupawat S."/>
        </authorList>
    </citation>
    <scope>NUCLEOTIDE SEQUENCE [LARGE SCALE GENOMIC DNA]</scope>
    <source>
        <strain evidence="4 5">LDG1-01</strain>
    </source>
</reference>
<protein>
    <submittedName>
        <fullName evidence="4">Uncharacterized protein</fullName>
    </submittedName>
</protein>
<accession>A0ABS1VF06</accession>
<evidence type="ECO:0000313" key="4">
    <source>
        <dbReference type="EMBL" id="MBL7253254.1"/>
    </source>
</evidence>
<organism evidence="4 5">
    <name type="scientific">Paractinoplanes lichenicola</name>
    <dbReference type="NCBI Taxonomy" id="2802976"/>
    <lineage>
        <taxon>Bacteria</taxon>
        <taxon>Bacillati</taxon>
        <taxon>Actinomycetota</taxon>
        <taxon>Actinomycetes</taxon>
        <taxon>Micromonosporales</taxon>
        <taxon>Micromonosporaceae</taxon>
        <taxon>Paractinoplanes</taxon>
    </lineage>
</organism>
<sequence length="547" mass="56840">MATLRAPGASLTLDGGALRDLRIHGHRVLDAITVAARDASWGTFPASVDASVDGSAAALSGTHGDVFAWSGRVSVAPGEIRFTMRGRVLRDFDSRRVGVCLLHPLSLAGVDFHTDTGPGVFGMAINPGTPASGFRRLQYDVGCPVEILLEGPAFEMEDHRNWSDPGWKSYCPPLSDPQPLRRHAGEEVVQAVTIRARPSLVPVISLVGRGAVRLSLTGHSASSLSHAHIPPAPAGHDPTSRGPGGSTQLLPAPAGHDPVSVALIGRGPDELAAGARVLAGRPGLRRVAVFDPETHTTAPGSVELVRSVLREHGCAAAVGGGSRAHLAELNRLDEIGDWDFCTFPITAQAHHSDDASILATARAMPAMIATARRILPGRPIVVGPLAFRRRVDANCPATPDDPPDDRETEPLGATYLLGALLGLRGAEALEVLLATDGPSNARPAPAEAPPSPHRPRGVSNTGLVVTASPGAALSSYGMTSPGVLLARLGALRGRPFVDLPTGHPDVLAATVLGGPVPMTLVANLGREPFEILGHVVAGHGHLVVEQE</sequence>
<feature type="region of interest" description="Disordered" evidence="1">
    <location>
        <begin position="436"/>
        <end position="459"/>
    </location>
</feature>
<evidence type="ECO:0000313" key="5">
    <source>
        <dbReference type="Proteomes" id="UP000598996"/>
    </source>
</evidence>